<keyword evidence="1" id="KW-0472">Membrane</keyword>
<evidence type="ECO:0000259" key="3">
    <source>
        <dbReference type="Pfam" id="PF25276"/>
    </source>
</evidence>
<dbReference type="AlphaFoldDB" id="A0A7J6E7V4"/>
<dbReference type="EMBL" id="UZAU01000311">
    <property type="status" value="NOT_ANNOTATED_CDS"/>
    <property type="molecule type" value="Genomic_DNA"/>
</dbReference>
<accession>A0A803R0I2</accession>
<proteinExistence type="predicted"/>
<gene>
    <name evidence="4" type="ORF">F8388_008558</name>
</gene>
<dbReference type="SUPFAM" id="SSF53335">
    <property type="entry name" value="S-adenosyl-L-methionine-dependent methyltransferases"/>
    <property type="match status" value="1"/>
</dbReference>
<dbReference type="InterPro" id="IPR013216">
    <property type="entry name" value="Methyltransf_11"/>
</dbReference>
<evidence type="ECO:0000259" key="2">
    <source>
        <dbReference type="Pfam" id="PF08241"/>
    </source>
</evidence>
<evidence type="ECO:0000313" key="4">
    <source>
        <dbReference type="EMBL" id="KAF4353920.1"/>
    </source>
</evidence>
<name>A0A7J6E7V4_CANSA</name>
<evidence type="ECO:0008006" key="8">
    <source>
        <dbReference type="Google" id="ProtNLM"/>
    </source>
</evidence>
<evidence type="ECO:0000313" key="5">
    <source>
        <dbReference type="EnsemblPlants" id="cds.novel_model_3611_5bd9a17a"/>
    </source>
</evidence>
<reference evidence="5 7" key="1">
    <citation type="submission" date="2018-11" db="EMBL/GenBank/DDBJ databases">
        <authorList>
            <person name="Grassa J C."/>
        </authorList>
    </citation>
    <scope>NUCLEOTIDE SEQUENCE [LARGE SCALE GENOMIC DNA]</scope>
</reference>
<protein>
    <recommendedName>
        <fullName evidence="8">Methyltransferase type 11 domain-containing protein</fullName>
    </recommendedName>
</protein>
<reference evidence="4 6" key="2">
    <citation type="journal article" date="2020" name="bioRxiv">
        <title>Sequence and annotation of 42 cannabis genomes reveals extensive copy number variation in cannabinoid synthesis and pathogen resistance genes.</title>
        <authorList>
            <person name="Mckernan K.J."/>
            <person name="Helbert Y."/>
            <person name="Kane L.T."/>
            <person name="Ebling H."/>
            <person name="Zhang L."/>
            <person name="Liu B."/>
            <person name="Eaton Z."/>
            <person name="Mclaughlin S."/>
            <person name="Kingan S."/>
            <person name="Baybayan P."/>
            <person name="Concepcion G."/>
            <person name="Jordan M."/>
            <person name="Riva A."/>
            <person name="Barbazuk W."/>
            <person name="Harkins T."/>
        </authorList>
    </citation>
    <scope>NUCLEOTIDE SEQUENCE [LARGE SCALE GENOMIC DNA]</scope>
    <source>
        <strain evidence="6">cv. Jamaican Lion 4</strain>
        <strain evidence="4">Mother</strain>
        <tissue evidence="4">Leaf</tissue>
    </source>
</reference>
<feature type="domain" description="DUF7870" evidence="3">
    <location>
        <begin position="385"/>
        <end position="465"/>
    </location>
</feature>
<dbReference type="EMBL" id="JAATIP010000287">
    <property type="protein sequence ID" value="KAF4353920.1"/>
    <property type="molecule type" value="Genomic_DNA"/>
</dbReference>
<dbReference type="EnsemblPlants" id="novel_model_3611_5bd9a17a">
    <property type="protein sequence ID" value="cds.novel_model_3611_5bd9a17a"/>
    <property type="gene ID" value="novel_gene_1922_5bd9a17a"/>
</dbReference>
<dbReference type="GO" id="GO:0008757">
    <property type="term" value="F:S-adenosylmethionine-dependent methyltransferase activity"/>
    <property type="evidence" value="ECO:0007669"/>
    <property type="project" value="InterPro"/>
</dbReference>
<feature type="transmembrane region" description="Helical" evidence="1">
    <location>
        <begin position="20"/>
        <end position="39"/>
    </location>
</feature>
<dbReference type="Proteomes" id="UP000525078">
    <property type="component" value="Unassembled WGS sequence"/>
</dbReference>
<dbReference type="InterPro" id="IPR057192">
    <property type="entry name" value="DUF7870"/>
</dbReference>
<evidence type="ECO:0000313" key="7">
    <source>
        <dbReference type="Proteomes" id="UP000596661"/>
    </source>
</evidence>
<feature type="domain" description="Methyltransferase type 11" evidence="2">
    <location>
        <begin position="155"/>
        <end position="195"/>
    </location>
</feature>
<dbReference type="Pfam" id="PF25276">
    <property type="entry name" value="DUF7870"/>
    <property type="match status" value="1"/>
</dbReference>
<dbReference type="PANTHER" id="PTHR47291:SF1">
    <property type="entry name" value="PEPTIDE UPSTREAM PROTEIN"/>
    <property type="match status" value="1"/>
</dbReference>
<keyword evidence="1" id="KW-0812">Transmembrane</keyword>
<dbReference type="Proteomes" id="UP000596661">
    <property type="component" value="Chromosome 3"/>
</dbReference>
<organism evidence="4 6">
    <name type="scientific">Cannabis sativa</name>
    <name type="common">Hemp</name>
    <name type="synonym">Marijuana</name>
    <dbReference type="NCBI Taxonomy" id="3483"/>
    <lineage>
        <taxon>Eukaryota</taxon>
        <taxon>Viridiplantae</taxon>
        <taxon>Streptophyta</taxon>
        <taxon>Embryophyta</taxon>
        <taxon>Tracheophyta</taxon>
        <taxon>Spermatophyta</taxon>
        <taxon>Magnoliopsida</taxon>
        <taxon>eudicotyledons</taxon>
        <taxon>Gunneridae</taxon>
        <taxon>Pentapetalae</taxon>
        <taxon>rosids</taxon>
        <taxon>fabids</taxon>
        <taxon>Rosales</taxon>
        <taxon>Cannabaceae</taxon>
        <taxon>Cannabis</taxon>
    </lineage>
</organism>
<keyword evidence="7" id="KW-1185">Reference proteome</keyword>
<evidence type="ECO:0000313" key="6">
    <source>
        <dbReference type="Proteomes" id="UP000525078"/>
    </source>
</evidence>
<evidence type="ECO:0000256" key="1">
    <source>
        <dbReference type="SAM" id="Phobius"/>
    </source>
</evidence>
<dbReference type="InterPro" id="IPR029063">
    <property type="entry name" value="SAM-dependent_MTases_sf"/>
</dbReference>
<reference evidence="5" key="3">
    <citation type="submission" date="2021-03" db="UniProtKB">
        <authorList>
            <consortium name="EnsemblPlants"/>
        </authorList>
    </citation>
    <scope>IDENTIFICATION</scope>
</reference>
<dbReference type="OrthoDB" id="1076011at2759"/>
<dbReference type="Pfam" id="PF08241">
    <property type="entry name" value="Methyltransf_11"/>
    <property type="match status" value="1"/>
</dbReference>
<keyword evidence="1" id="KW-1133">Transmembrane helix</keyword>
<dbReference type="Gramene" id="novel_model_3611_5bd9a17a">
    <property type="protein sequence ID" value="cds.novel_model_3611_5bd9a17a"/>
    <property type="gene ID" value="novel_gene_1922_5bd9a17a"/>
</dbReference>
<accession>A0A7J6E7V4</accession>
<dbReference type="PANTHER" id="PTHR47291">
    <property type="entry name" value="PEPTIDE UPSTREAM PROTEIN"/>
    <property type="match status" value="1"/>
</dbReference>
<dbReference type="OMA" id="HYDDASF"/>
<sequence length="478" mass="53457">MELKPLKFPIFHGPIARRVLLRSFLIALALSIIPLVQILTGPYLKMFAPITSGDCAMHLTELTANFTPSWYIFQGRQLNPIWSSIEPTQCKEYMNLTVNVVRELRSTQLLSNGGKALCIGEGSALAVKALKNLGFSDAYDVDEHRFFSLKRRQFVYKIDYEEKAFDFVYSRDLDMVSAPALLVLEIERVLKPGGVGAVLVGKGGGSTQNGLIRSATAISSVLKTSSIVHAIRLSNLTLVVFKKRTENAGYFQRYRLPADCPSLTNNRPFIEQMEPLVKDMQIGFEKNFSYLPKFVDLSMKKRLVYVDIGAGKHLNSNVTDWFPPSYPVERSAFSVYFVDHNTSVLMSYVKKPGISFVYHPGLSGANLNVSVDGDLEPYLGDTGFDFLAWFKETLQYADFVVVKMNAGKVELKFLAELFESGAICYVDELFLHCPVFIDGEGANSMDCMDLFSDLRNSGVFVHQWWGGGNYSSTSTGVW</sequence>